<accession>A0AAW0R090</accession>
<comment type="caution">
    <text evidence="2">The sequence shown here is derived from an EMBL/GenBank/DDBJ whole genome shotgun (WGS) entry which is preliminary data.</text>
</comment>
<feature type="region of interest" description="Disordered" evidence="1">
    <location>
        <begin position="1"/>
        <end position="66"/>
    </location>
</feature>
<dbReference type="AlphaFoldDB" id="A0AAW0R090"/>
<feature type="compositionally biased region" description="Basic and acidic residues" evidence="1">
    <location>
        <begin position="282"/>
        <end position="310"/>
    </location>
</feature>
<evidence type="ECO:0000313" key="3">
    <source>
        <dbReference type="Proteomes" id="UP001392437"/>
    </source>
</evidence>
<sequence length="310" mass="34686">MAIKTPNEASREVGVAKSTGIEVDGVINTASELPESAPSEGSETETAKPPIPAPIQGTSQSEEYNENRVRAEELGLTMEMQNNMINKFKSSTPDNMLGARALMTDILGAFNRTVEWSLANNINAGPAYYMRHQLDCIYHAWKMAMDNHMPALTEDHKRGIEAMEAEETEMKYRHGDNNERFRLWQQLQQSYLTNPIPQWQQPMPTWYYPVHTAATQHSQPTPLPQTSSTVAAAASPGESSVSSGQGPLEKSPAPARHVKRKSKQHVMGSNVEFSEDNSLKPNEAKRQKQNDARESRAARRQDKKLELEEQ</sequence>
<evidence type="ECO:0000313" key="2">
    <source>
        <dbReference type="EMBL" id="KAK8120632.1"/>
    </source>
</evidence>
<dbReference type="Proteomes" id="UP001392437">
    <property type="component" value="Unassembled WGS sequence"/>
</dbReference>
<proteinExistence type="predicted"/>
<protein>
    <submittedName>
        <fullName evidence="2">Uncharacterized protein</fullName>
    </submittedName>
</protein>
<feature type="region of interest" description="Disordered" evidence="1">
    <location>
        <begin position="216"/>
        <end position="310"/>
    </location>
</feature>
<feature type="compositionally biased region" description="Polar residues" evidence="1">
    <location>
        <begin position="216"/>
        <end position="230"/>
    </location>
</feature>
<keyword evidence="3" id="KW-1185">Reference proteome</keyword>
<evidence type="ECO:0000256" key="1">
    <source>
        <dbReference type="SAM" id="MobiDB-lite"/>
    </source>
</evidence>
<name>A0AAW0R090_9PEZI</name>
<dbReference type="EMBL" id="JAQQWP010000004">
    <property type="protein sequence ID" value="KAK8120632.1"/>
    <property type="molecule type" value="Genomic_DNA"/>
</dbReference>
<reference evidence="2 3" key="1">
    <citation type="submission" date="2023-01" db="EMBL/GenBank/DDBJ databases">
        <title>Analysis of 21 Apiospora genomes using comparative genomics revels a genus with tremendous synthesis potential of carbohydrate active enzymes and secondary metabolites.</title>
        <authorList>
            <person name="Sorensen T."/>
        </authorList>
    </citation>
    <scope>NUCLEOTIDE SEQUENCE [LARGE SCALE GENOMIC DNA]</scope>
    <source>
        <strain evidence="2 3">CBS 117206</strain>
    </source>
</reference>
<gene>
    <name evidence="2" type="ORF">PG999_004752</name>
</gene>
<organism evidence="2 3">
    <name type="scientific">Apiospora kogelbergensis</name>
    <dbReference type="NCBI Taxonomy" id="1337665"/>
    <lineage>
        <taxon>Eukaryota</taxon>
        <taxon>Fungi</taxon>
        <taxon>Dikarya</taxon>
        <taxon>Ascomycota</taxon>
        <taxon>Pezizomycotina</taxon>
        <taxon>Sordariomycetes</taxon>
        <taxon>Xylariomycetidae</taxon>
        <taxon>Amphisphaeriales</taxon>
        <taxon>Apiosporaceae</taxon>
        <taxon>Apiospora</taxon>
    </lineage>
</organism>